<dbReference type="SUPFAM" id="SSF49899">
    <property type="entry name" value="Concanavalin A-like lectins/glucanases"/>
    <property type="match status" value="1"/>
</dbReference>
<protein>
    <recommendedName>
        <fullName evidence="4">endo-1,3(4)-beta-glucanase</fullName>
        <ecNumber evidence="4">3.2.1.6</ecNumber>
    </recommendedName>
</protein>
<evidence type="ECO:0000313" key="13">
    <source>
        <dbReference type="Proteomes" id="UP001220324"/>
    </source>
</evidence>
<dbReference type="CDD" id="cd02181">
    <property type="entry name" value="GH16_fungal_Lam16A_glucanase"/>
    <property type="match status" value="1"/>
</dbReference>
<gene>
    <name evidence="12" type="ORF">N7494_012543</name>
</gene>
<evidence type="ECO:0000256" key="2">
    <source>
        <dbReference type="ARBA" id="ARBA00004609"/>
    </source>
</evidence>
<comment type="similarity">
    <text evidence="3">Belongs to the glycosyl hydrolase 16 family.</text>
</comment>
<dbReference type="InterPro" id="IPR000757">
    <property type="entry name" value="Beta-glucanase-like"/>
</dbReference>
<proteinExistence type="inferred from homology"/>
<evidence type="ECO:0000259" key="11">
    <source>
        <dbReference type="PROSITE" id="PS51762"/>
    </source>
</evidence>
<keyword evidence="6" id="KW-0325">Glycoprotein</keyword>
<sequence length="393" mass="43454">MDGRNLPPEYLNRYSGVTSVIPKLEPTDIPKTPLSPAVPVSVKADRPKPPVFPSYDPRGWSPLTKSLSGIGILVVIIVVIVGSVLGVRANRYPKYLPLNYRLVDRYQGTSFFDQFHYFTDDDPTDGFVVYVNERTAQSLNLTYATETSAILRVDSLTPKALAGRNSVRIESKSTYDSGLFIFDIVHTPYGCGTWPALWLTDGYNWPMNGEIDILETTNEGAHGNEVTLHSTKGCKMNVKRKQTGNPVFSNCENITNSNSGCGVVGDPSTYGQAMNAEGGGVYALELRDDGVRAWFFPRGFIPGDITDPSQIPDPSTWGTALADFPSTECDIASHFRNQSIIVNIDLCGQLADQPQFYEKMYNCPGRCPDFVANNPSSFEEAYWEFNNFAVYQA</sequence>
<keyword evidence="7" id="KW-0378">Hydrolase</keyword>
<keyword evidence="5" id="KW-1003">Cell membrane</keyword>
<evidence type="ECO:0000256" key="8">
    <source>
        <dbReference type="ARBA" id="ARBA00023288"/>
    </source>
</evidence>
<evidence type="ECO:0000256" key="7">
    <source>
        <dbReference type="ARBA" id="ARBA00022801"/>
    </source>
</evidence>
<dbReference type="EMBL" id="JAQIZZ010000008">
    <property type="protein sequence ID" value="KAJ5525893.1"/>
    <property type="molecule type" value="Genomic_DNA"/>
</dbReference>
<evidence type="ECO:0000256" key="4">
    <source>
        <dbReference type="ARBA" id="ARBA00012599"/>
    </source>
</evidence>
<feature type="domain" description="GH16" evidence="11">
    <location>
        <begin position="104"/>
        <end position="340"/>
    </location>
</feature>
<evidence type="ECO:0000313" key="12">
    <source>
        <dbReference type="EMBL" id="KAJ5525893.1"/>
    </source>
</evidence>
<dbReference type="Proteomes" id="UP001220324">
    <property type="component" value="Unassembled WGS sequence"/>
</dbReference>
<evidence type="ECO:0000256" key="6">
    <source>
        <dbReference type="ARBA" id="ARBA00022622"/>
    </source>
</evidence>
<dbReference type="GO" id="GO:0098552">
    <property type="term" value="C:side of membrane"/>
    <property type="evidence" value="ECO:0007669"/>
    <property type="project" value="UniProtKB-KW"/>
</dbReference>
<dbReference type="PROSITE" id="PS51762">
    <property type="entry name" value="GH16_2"/>
    <property type="match status" value="1"/>
</dbReference>
<dbReference type="Pfam" id="PF26113">
    <property type="entry name" value="GH16_XgeA"/>
    <property type="match status" value="1"/>
</dbReference>
<comment type="subcellular location">
    <subcellularLocation>
        <location evidence="2">Cell membrane</location>
        <topology evidence="2">Lipid-anchor</topology>
        <topology evidence="2">GPI-anchor</topology>
    </subcellularLocation>
</comment>
<dbReference type="GO" id="GO:0052861">
    <property type="term" value="F:endo-1,3(4)-beta-glucanase activity"/>
    <property type="evidence" value="ECO:0007669"/>
    <property type="project" value="UniProtKB-EC"/>
</dbReference>
<dbReference type="PANTHER" id="PTHR10963:SF42">
    <property type="entry name" value="PUTATIVE (AFU_ORTHOLOGUE AFUA_5G02280)-RELATED"/>
    <property type="match status" value="1"/>
</dbReference>
<keyword evidence="10" id="KW-0812">Transmembrane</keyword>
<accession>A0AAD6CMK5</accession>
<evidence type="ECO:0000256" key="3">
    <source>
        <dbReference type="ARBA" id="ARBA00006865"/>
    </source>
</evidence>
<evidence type="ECO:0000256" key="1">
    <source>
        <dbReference type="ARBA" id="ARBA00000124"/>
    </source>
</evidence>
<reference evidence="12 13" key="1">
    <citation type="journal article" date="2023" name="IMA Fungus">
        <title>Comparative genomic study of the Penicillium genus elucidates a diverse pangenome and 15 lateral gene transfer events.</title>
        <authorList>
            <person name="Petersen C."/>
            <person name="Sorensen T."/>
            <person name="Nielsen M.R."/>
            <person name="Sondergaard T.E."/>
            <person name="Sorensen J.L."/>
            <person name="Fitzpatrick D.A."/>
            <person name="Frisvad J.C."/>
            <person name="Nielsen K.L."/>
        </authorList>
    </citation>
    <scope>NUCLEOTIDE SEQUENCE [LARGE SCALE GENOMIC DNA]</scope>
    <source>
        <strain evidence="12 13">IBT 35679</strain>
    </source>
</reference>
<keyword evidence="13" id="KW-1185">Reference proteome</keyword>
<dbReference type="InterPro" id="IPR013320">
    <property type="entry name" value="ConA-like_dom_sf"/>
</dbReference>
<dbReference type="AlphaFoldDB" id="A0AAD6CMK5"/>
<dbReference type="PANTHER" id="PTHR10963">
    <property type="entry name" value="GLYCOSYL HYDROLASE-RELATED"/>
    <property type="match status" value="1"/>
</dbReference>
<dbReference type="GO" id="GO:0005886">
    <property type="term" value="C:plasma membrane"/>
    <property type="evidence" value="ECO:0007669"/>
    <property type="project" value="UniProtKB-SubCell"/>
</dbReference>
<dbReference type="FunFam" id="2.60.120.200:FF:000114">
    <property type="entry name" value="Probable endo-1,3(4)-beta-glucanase NFIA_089530"/>
    <property type="match status" value="1"/>
</dbReference>
<keyword evidence="8" id="KW-0449">Lipoprotein</keyword>
<dbReference type="InterPro" id="IPR050546">
    <property type="entry name" value="Glycosyl_Hydrlase_16"/>
</dbReference>
<keyword evidence="9" id="KW-0326">Glycosidase</keyword>
<comment type="caution">
    <text evidence="12">The sequence shown here is derived from an EMBL/GenBank/DDBJ whole genome shotgun (WGS) entry which is preliminary data.</text>
</comment>
<evidence type="ECO:0000256" key="5">
    <source>
        <dbReference type="ARBA" id="ARBA00022475"/>
    </source>
</evidence>
<evidence type="ECO:0000256" key="10">
    <source>
        <dbReference type="SAM" id="Phobius"/>
    </source>
</evidence>
<organism evidence="12 13">
    <name type="scientific">Penicillium frequentans</name>
    <dbReference type="NCBI Taxonomy" id="3151616"/>
    <lineage>
        <taxon>Eukaryota</taxon>
        <taxon>Fungi</taxon>
        <taxon>Dikarya</taxon>
        <taxon>Ascomycota</taxon>
        <taxon>Pezizomycotina</taxon>
        <taxon>Eurotiomycetes</taxon>
        <taxon>Eurotiomycetidae</taxon>
        <taxon>Eurotiales</taxon>
        <taxon>Aspergillaceae</taxon>
        <taxon>Penicillium</taxon>
    </lineage>
</organism>
<feature type="transmembrane region" description="Helical" evidence="10">
    <location>
        <begin position="67"/>
        <end position="87"/>
    </location>
</feature>
<dbReference type="GO" id="GO:0009251">
    <property type="term" value="P:glucan catabolic process"/>
    <property type="evidence" value="ECO:0007669"/>
    <property type="project" value="TreeGrafter"/>
</dbReference>
<dbReference type="Gene3D" id="2.60.120.200">
    <property type="match status" value="1"/>
</dbReference>
<keyword evidence="10" id="KW-1133">Transmembrane helix</keyword>
<keyword evidence="6" id="KW-0336">GPI-anchor</keyword>
<name>A0AAD6CMK5_9EURO</name>
<dbReference type="EC" id="3.2.1.6" evidence="4"/>
<keyword evidence="10" id="KW-0472">Membrane</keyword>
<comment type="catalytic activity">
    <reaction evidence="1">
        <text>Endohydrolysis of (1-&gt;3)- or (1-&gt;4)-linkages in beta-D-glucans when the glucose residue whose reducing group is involved in the linkage to be hydrolyzed is itself substituted at C-3.</text>
        <dbReference type="EC" id="3.2.1.6"/>
    </reaction>
</comment>
<evidence type="ECO:0000256" key="9">
    <source>
        <dbReference type="ARBA" id="ARBA00023295"/>
    </source>
</evidence>